<reference evidence="9 10" key="1">
    <citation type="submission" date="2015-06" db="EMBL/GenBank/DDBJ databases">
        <title>A Comprehensive Approach to Explore the Metabolic and Phylogenetic Diversity of Bacterial Steroid Degradation in the Environment: Testosterone as an Example.</title>
        <authorList>
            <person name="Yang F.-C."/>
            <person name="Chen Y.-L."/>
            <person name="Yu C.-P."/>
            <person name="Tang S.-L."/>
            <person name="Wang P.-H."/>
            <person name="Ismail W."/>
            <person name="Wang C.-H."/>
            <person name="Yang C.-Y."/>
            <person name="Chiang Y.-R."/>
        </authorList>
    </citation>
    <scope>NUCLEOTIDE SEQUENCE [LARGE SCALE GENOMIC DNA]</scope>
    <source>
        <strain evidence="9 10">DSM 18526</strain>
    </source>
</reference>
<dbReference type="STRING" id="465721.ACG33_01135"/>
<dbReference type="InterPro" id="IPR000550">
    <property type="entry name" value="Hppk"/>
</dbReference>
<keyword evidence="10" id="KW-1185">Reference proteome</keyword>
<dbReference type="GO" id="GO:0005524">
    <property type="term" value="F:ATP binding"/>
    <property type="evidence" value="ECO:0007669"/>
    <property type="project" value="UniProtKB-KW"/>
</dbReference>
<dbReference type="Pfam" id="PF01288">
    <property type="entry name" value="HPPK"/>
    <property type="match status" value="1"/>
</dbReference>
<dbReference type="CDD" id="cd00483">
    <property type="entry name" value="HPPK"/>
    <property type="match status" value="1"/>
</dbReference>
<gene>
    <name evidence="9" type="ORF">ACG33_01135</name>
</gene>
<dbReference type="OrthoDB" id="9790168at2"/>
<accession>A0A127F845</accession>
<protein>
    <recommendedName>
        <fullName evidence="2">2-amino-4-hydroxy-6-hydroxymethyldihydropteridine diphosphokinase</fullName>
        <ecNumber evidence="2">2.7.6.3</ecNumber>
    </recommendedName>
</protein>
<evidence type="ECO:0000256" key="5">
    <source>
        <dbReference type="ARBA" id="ARBA00022777"/>
    </source>
</evidence>
<dbReference type="GO" id="GO:0046654">
    <property type="term" value="P:tetrahydrofolate biosynthetic process"/>
    <property type="evidence" value="ECO:0007669"/>
    <property type="project" value="UniProtKB-UniPathway"/>
</dbReference>
<dbReference type="Proteomes" id="UP000070250">
    <property type="component" value="Chromosome"/>
</dbReference>
<dbReference type="SUPFAM" id="SSF55083">
    <property type="entry name" value="6-hydroxymethyl-7,8-dihydropterin pyrophosphokinase, HPPK"/>
    <property type="match status" value="1"/>
</dbReference>
<evidence type="ECO:0000313" key="9">
    <source>
        <dbReference type="EMBL" id="AMN45730.1"/>
    </source>
</evidence>
<evidence type="ECO:0000259" key="8">
    <source>
        <dbReference type="Pfam" id="PF01288"/>
    </source>
</evidence>
<evidence type="ECO:0000313" key="10">
    <source>
        <dbReference type="Proteomes" id="UP000070250"/>
    </source>
</evidence>
<evidence type="ECO:0000256" key="4">
    <source>
        <dbReference type="ARBA" id="ARBA00022741"/>
    </source>
</evidence>
<dbReference type="PATRIC" id="fig|465721.4.peg.246"/>
<dbReference type="GO" id="GO:0016301">
    <property type="term" value="F:kinase activity"/>
    <property type="evidence" value="ECO:0007669"/>
    <property type="project" value="UniProtKB-KW"/>
</dbReference>
<dbReference type="NCBIfam" id="TIGR01498">
    <property type="entry name" value="folK"/>
    <property type="match status" value="1"/>
</dbReference>
<evidence type="ECO:0000256" key="7">
    <source>
        <dbReference type="ARBA" id="ARBA00022909"/>
    </source>
</evidence>
<evidence type="ECO:0000256" key="3">
    <source>
        <dbReference type="ARBA" id="ARBA00022679"/>
    </source>
</evidence>
<dbReference type="EMBL" id="CP011971">
    <property type="protein sequence ID" value="AMN45730.1"/>
    <property type="molecule type" value="Genomic_DNA"/>
</dbReference>
<dbReference type="KEGG" id="sdf:ACG33_01135"/>
<dbReference type="InterPro" id="IPR035907">
    <property type="entry name" value="Hppk_sf"/>
</dbReference>
<evidence type="ECO:0000256" key="6">
    <source>
        <dbReference type="ARBA" id="ARBA00022840"/>
    </source>
</evidence>
<dbReference type="GO" id="GO:0046656">
    <property type="term" value="P:folic acid biosynthetic process"/>
    <property type="evidence" value="ECO:0007669"/>
    <property type="project" value="UniProtKB-KW"/>
</dbReference>
<feature type="domain" description="7,8-dihydro-6-hydroxymethylpterin-pyrophosphokinase" evidence="8">
    <location>
        <begin position="5"/>
        <end position="130"/>
    </location>
</feature>
<keyword evidence="3 9" id="KW-0808">Transferase</keyword>
<evidence type="ECO:0000256" key="1">
    <source>
        <dbReference type="ARBA" id="ARBA00005051"/>
    </source>
</evidence>
<keyword evidence="6" id="KW-0067">ATP-binding</keyword>
<keyword evidence="7" id="KW-0289">Folate biosynthesis</keyword>
<evidence type="ECO:0000256" key="2">
    <source>
        <dbReference type="ARBA" id="ARBA00013253"/>
    </source>
</evidence>
<name>A0A127F845_STEDE</name>
<dbReference type="PANTHER" id="PTHR43071:SF2">
    <property type="entry name" value="2-AMINO-4-HYDROXY-6-HYDROXYMETHYLDIHYDROPTERIDINE PYROPHOSPHOKINASE"/>
    <property type="match status" value="1"/>
</dbReference>
<dbReference type="UniPathway" id="UPA00077">
    <property type="reaction ID" value="UER00155"/>
</dbReference>
<dbReference type="PANTHER" id="PTHR43071">
    <property type="entry name" value="2-AMINO-4-HYDROXY-6-HYDROXYMETHYLDIHYDROPTERIDINE PYROPHOSPHOKINASE"/>
    <property type="match status" value="1"/>
</dbReference>
<dbReference type="Gene3D" id="3.30.70.560">
    <property type="entry name" value="7,8-Dihydro-6-hydroxymethylpterin-pyrophosphokinase HPPK"/>
    <property type="match status" value="1"/>
</dbReference>
<keyword evidence="5 9" id="KW-0418">Kinase</keyword>
<dbReference type="EC" id="2.7.6.3" evidence="2"/>
<dbReference type="AlphaFoldDB" id="A0A127F845"/>
<sequence>MVEVFVAAGSNIEPEKYLDRALQALEGRFGPLKVSPAYRNQAVGFEGADFINLVVGFDSDLPVEAVRDQLQQIEALCDRPPQAPQWGPRTMDLDILLYGDRVSDLPGLVLPRPDLLRRDYMLRPLAAIAPDLCHPTALRTMRELWESFDAGAHSLQEITIPRCDLRRQPESGL</sequence>
<organism evidence="9 10">
    <name type="scientific">Steroidobacter denitrificans</name>
    <dbReference type="NCBI Taxonomy" id="465721"/>
    <lineage>
        <taxon>Bacteria</taxon>
        <taxon>Pseudomonadati</taxon>
        <taxon>Pseudomonadota</taxon>
        <taxon>Gammaproteobacteria</taxon>
        <taxon>Steroidobacterales</taxon>
        <taxon>Steroidobacteraceae</taxon>
        <taxon>Steroidobacter</taxon>
    </lineage>
</organism>
<keyword evidence="4" id="KW-0547">Nucleotide-binding</keyword>
<dbReference type="GO" id="GO:0003848">
    <property type="term" value="F:2-amino-4-hydroxy-6-hydroxymethyldihydropteridine diphosphokinase activity"/>
    <property type="evidence" value="ECO:0007669"/>
    <property type="project" value="UniProtKB-EC"/>
</dbReference>
<proteinExistence type="predicted"/>
<comment type="pathway">
    <text evidence="1">Cofactor biosynthesis; tetrahydrofolate biosynthesis; 2-amino-4-hydroxy-6-hydroxymethyl-7,8-dihydropteridine diphosphate from 7,8-dihydroneopterin triphosphate: step 4/4.</text>
</comment>